<dbReference type="Proteomes" id="UP000550707">
    <property type="component" value="Unassembled WGS sequence"/>
</dbReference>
<gene>
    <name evidence="2" type="ORF">HJG59_009190</name>
</gene>
<sequence>MHERQEETGSSGPGTGSQRAMWKRLGMRNRPHVLSSFWVRRCSPAGRRKSLAVTHLEGSEHSLSQTSPLPITFWKWAAVTTCDLLTTEHVSSTISSNKAALDGGGRSYPKAITNKALSLLHHN</sequence>
<evidence type="ECO:0000313" key="2">
    <source>
        <dbReference type="EMBL" id="KAF6426502.1"/>
    </source>
</evidence>
<protein>
    <submittedName>
        <fullName evidence="2">Uncharacterized protein</fullName>
    </submittedName>
</protein>
<accession>A0A7J8DUE2</accession>
<dbReference type="EMBL" id="JACASF010000016">
    <property type="protein sequence ID" value="KAF6426502.1"/>
    <property type="molecule type" value="Genomic_DNA"/>
</dbReference>
<organism evidence="2 3">
    <name type="scientific">Molossus molossus</name>
    <name type="common">Pallas' mastiff bat</name>
    <name type="synonym">Vespertilio molossus</name>
    <dbReference type="NCBI Taxonomy" id="27622"/>
    <lineage>
        <taxon>Eukaryota</taxon>
        <taxon>Metazoa</taxon>
        <taxon>Chordata</taxon>
        <taxon>Craniata</taxon>
        <taxon>Vertebrata</taxon>
        <taxon>Euteleostomi</taxon>
        <taxon>Mammalia</taxon>
        <taxon>Eutheria</taxon>
        <taxon>Laurasiatheria</taxon>
        <taxon>Chiroptera</taxon>
        <taxon>Yangochiroptera</taxon>
        <taxon>Molossidae</taxon>
        <taxon>Molossus</taxon>
    </lineage>
</organism>
<comment type="caution">
    <text evidence="2">The sequence shown here is derived from an EMBL/GenBank/DDBJ whole genome shotgun (WGS) entry which is preliminary data.</text>
</comment>
<keyword evidence="3" id="KW-1185">Reference proteome</keyword>
<feature type="region of interest" description="Disordered" evidence="1">
    <location>
        <begin position="1"/>
        <end position="21"/>
    </location>
</feature>
<name>A0A7J8DUE2_MOLMO</name>
<evidence type="ECO:0000256" key="1">
    <source>
        <dbReference type="SAM" id="MobiDB-lite"/>
    </source>
</evidence>
<reference evidence="2 3" key="1">
    <citation type="journal article" date="2020" name="Nature">
        <title>Six reference-quality genomes reveal evolution of bat adaptations.</title>
        <authorList>
            <person name="Jebb D."/>
            <person name="Huang Z."/>
            <person name="Pippel M."/>
            <person name="Hughes G.M."/>
            <person name="Lavrichenko K."/>
            <person name="Devanna P."/>
            <person name="Winkler S."/>
            <person name="Jermiin L.S."/>
            <person name="Skirmuntt E.C."/>
            <person name="Katzourakis A."/>
            <person name="Burkitt-Gray L."/>
            <person name="Ray D.A."/>
            <person name="Sullivan K.A.M."/>
            <person name="Roscito J.G."/>
            <person name="Kirilenko B.M."/>
            <person name="Davalos L.M."/>
            <person name="Corthals A.P."/>
            <person name="Power M.L."/>
            <person name="Jones G."/>
            <person name="Ransome R.D."/>
            <person name="Dechmann D.K.N."/>
            <person name="Locatelli A.G."/>
            <person name="Puechmaille S.J."/>
            <person name="Fedrigo O."/>
            <person name="Jarvis E.D."/>
            <person name="Hiller M."/>
            <person name="Vernes S.C."/>
            <person name="Myers E.W."/>
            <person name="Teeling E.C."/>
        </authorList>
    </citation>
    <scope>NUCLEOTIDE SEQUENCE [LARGE SCALE GENOMIC DNA]</scope>
    <source>
        <strain evidence="2">MMolMol1</strain>
        <tissue evidence="2">Muscle</tissue>
    </source>
</reference>
<dbReference type="AlphaFoldDB" id="A0A7J8DUE2"/>
<proteinExistence type="predicted"/>
<evidence type="ECO:0000313" key="3">
    <source>
        <dbReference type="Proteomes" id="UP000550707"/>
    </source>
</evidence>
<dbReference type="InParanoid" id="A0A7J8DUE2"/>